<dbReference type="Proteomes" id="UP000763641">
    <property type="component" value="Unassembled WGS sequence"/>
</dbReference>
<protein>
    <submittedName>
        <fullName evidence="2">Uncharacterized protein</fullName>
    </submittedName>
</protein>
<gene>
    <name evidence="2" type="ORF">ILT43_05455</name>
</gene>
<feature type="region of interest" description="Disordered" evidence="1">
    <location>
        <begin position="66"/>
        <end position="109"/>
    </location>
</feature>
<dbReference type="EMBL" id="JAFEMC010000001">
    <property type="protein sequence ID" value="MBM6575810.1"/>
    <property type="molecule type" value="Genomic_DNA"/>
</dbReference>
<keyword evidence="3" id="KW-1185">Reference proteome</keyword>
<organism evidence="2 3">
    <name type="scientific">Sphingomonas longa</name>
    <dbReference type="NCBI Taxonomy" id="2778730"/>
    <lineage>
        <taxon>Bacteria</taxon>
        <taxon>Pseudomonadati</taxon>
        <taxon>Pseudomonadota</taxon>
        <taxon>Alphaproteobacteria</taxon>
        <taxon>Sphingomonadales</taxon>
        <taxon>Sphingomonadaceae</taxon>
        <taxon>Sphingomonas</taxon>
    </lineage>
</organism>
<comment type="caution">
    <text evidence="2">The sequence shown here is derived from an EMBL/GenBank/DDBJ whole genome shotgun (WGS) entry which is preliminary data.</text>
</comment>
<accession>A0ABS2D4G8</accession>
<name>A0ABS2D4G8_9SPHN</name>
<evidence type="ECO:0000256" key="1">
    <source>
        <dbReference type="SAM" id="MobiDB-lite"/>
    </source>
</evidence>
<dbReference type="RefSeq" id="WP_204195929.1">
    <property type="nucleotide sequence ID" value="NZ_JAFEMC010000001.1"/>
</dbReference>
<evidence type="ECO:0000313" key="3">
    <source>
        <dbReference type="Proteomes" id="UP000763641"/>
    </source>
</evidence>
<reference evidence="2 3" key="1">
    <citation type="submission" date="2020-12" db="EMBL/GenBank/DDBJ databases">
        <title>Sphingomonas sp.</title>
        <authorList>
            <person name="Kim M.K."/>
        </authorList>
    </citation>
    <scope>NUCLEOTIDE SEQUENCE [LARGE SCALE GENOMIC DNA]</scope>
    <source>
        <strain evidence="2 3">BT552</strain>
    </source>
</reference>
<evidence type="ECO:0000313" key="2">
    <source>
        <dbReference type="EMBL" id="MBM6575810.1"/>
    </source>
</evidence>
<feature type="compositionally biased region" description="Pro residues" evidence="1">
    <location>
        <begin position="82"/>
        <end position="95"/>
    </location>
</feature>
<sequence>MTKKAKRIPKRIGGVKLPKELRQKGEALLDRGEALLAQANTPAGREVLTAGLTMAAAAASAAIVNAGRERTKAAEAAAAPEPAAPPTPPSPPPQGTPQGTQRTPDPQVIADALTQAAEQVLGRLFGGKKA</sequence>
<proteinExistence type="predicted"/>